<comment type="caution">
    <text evidence="1">The sequence shown here is derived from an EMBL/GenBank/DDBJ whole genome shotgun (WGS) entry which is preliminary data.</text>
</comment>
<proteinExistence type="predicted"/>
<keyword evidence="2" id="KW-1185">Reference proteome</keyword>
<dbReference type="EMBL" id="JACDTQ010003801">
    <property type="protein sequence ID" value="KAF5912906.1"/>
    <property type="molecule type" value="Genomic_DNA"/>
</dbReference>
<evidence type="ECO:0000313" key="2">
    <source>
        <dbReference type="Proteomes" id="UP000551758"/>
    </source>
</evidence>
<sequence length="123" mass="13869">SVASVEVKNQRHSPIVLPLYNLKGTSGSCLPARALHGMPPYPHPGPPPAAPPPLQNVLSPTFYSCLDSNFSLLYLNPEHLLEQITLWVRNLTFLIVEVARQWRSVPSSAGWLQKKHLQRWDRK</sequence>
<feature type="non-terminal residue" evidence="1">
    <location>
        <position position="1"/>
    </location>
</feature>
<dbReference type="Proteomes" id="UP000551758">
    <property type="component" value="Unassembled WGS sequence"/>
</dbReference>
<dbReference type="AlphaFoldDB" id="A0A7J7EBX5"/>
<reference evidence="1 2" key="1">
    <citation type="journal article" date="2020" name="Mol. Biol. Evol.">
        <title>Interspecific Gene Flow and the Evolution of Specialization in Black and White Rhinoceros.</title>
        <authorList>
            <person name="Moodley Y."/>
            <person name="Westbury M.V."/>
            <person name="Russo I.M."/>
            <person name="Gopalakrishnan S."/>
            <person name="Rakotoarivelo A."/>
            <person name="Olsen R.A."/>
            <person name="Prost S."/>
            <person name="Tunstall T."/>
            <person name="Ryder O.A."/>
            <person name="Dalen L."/>
            <person name="Bruford M.W."/>
        </authorList>
    </citation>
    <scope>NUCLEOTIDE SEQUENCE [LARGE SCALE GENOMIC DNA]</scope>
    <source>
        <strain evidence="1">SBR-YM</strain>
        <tissue evidence="1">Skin</tissue>
    </source>
</reference>
<accession>A0A7J7EBX5</accession>
<name>A0A7J7EBX5_DICBM</name>
<organism evidence="1 2">
    <name type="scientific">Diceros bicornis minor</name>
    <name type="common">South-central black rhinoceros</name>
    <dbReference type="NCBI Taxonomy" id="77932"/>
    <lineage>
        <taxon>Eukaryota</taxon>
        <taxon>Metazoa</taxon>
        <taxon>Chordata</taxon>
        <taxon>Craniata</taxon>
        <taxon>Vertebrata</taxon>
        <taxon>Euteleostomi</taxon>
        <taxon>Mammalia</taxon>
        <taxon>Eutheria</taxon>
        <taxon>Laurasiatheria</taxon>
        <taxon>Perissodactyla</taxon>
        <taxon>Rhinocerotidae</taxon>
        <taxon>Diceros</taxon>
    </lineage>
</organism>
<protein>
    <submittedName>
        <fullName evidence="1">Uncharacterized protein</fullName>
    </submittedName>
</protein>
<evidence type="ECO:0000313" key="1">
    <source>
        <dbReference type="EMBL" id="KAF5912906.1"/>
    </source>
</evidence>
<gene>
    <name evidence="1" type="ORF">HPG69_007899</name>
</gene>